<protein>
    <submittedName>
        <fullName evidence="1">Uncharacterized protein</fullName>
    </submittedName>
</protein>
<dbReference type="EMBL" id="BMAV01002029">
    <property type="protein sequence ID" value="GFY40654.1"/>
    <property type="molecule type" value="Genomic_DNA"/>
</dbReference>
<dbReference type="Proteomes" id="UP000886998">
    <property type="component" value="Unassembled WGS sequence"/>
</dbReference>
<evidence type="ECO:0000313" key="2">
    <source>
        <dbReference type="Proteomes" id="UP000886998"/>
    </source>
</evidence>
<evidence type="ECO:0000313" key="1">
    <source>
        <dbReference type="EMBL" id="GFY40654.1"/>
    </source>
</evidence>
<keyword evidence="2" id="KW-1185">Reference proteome</keyword>
<comment type="caution">
    <text evidence="1">The sequence shown here is derived from an EMBL/GenBank/DDBJ whole genome shotgun (WGS) entry which is preliminary data.</text>
</comment>
<organism evidence="1 2">
    <name type="scientific">Trichonephila inaurata madagascariensis</name>
    <dbReference type="NCBI Taxonomy" id="2747483"/>
    <lineage>
        <taxon>Eukaryota</taxon>
        <taxon>Metazoa</taxon>
        <taxon>Ecdysozoa</taxon>
        <taxon>Arthropoda</taxon>
        <taxon>Chelicerata</taxon>
        <taxon>Arachnida</taxon>
        <taxon>Araneae</taxon>
        <taxon>Araneomorphae</taxon>
        <taxon>Entelegynae</taxon>
        <taxon>Araneoidea</taxon>
        <taxon>Nephilidae</taxon>
        <taxon>Trichonephila</taxon>
        <taxon>Trichonephila inaurata</taxon>
    </lineage>
</organism>
<dbReference type="AlphaFoldDB" id="A0A8X7BSN9"/>
<gene>
    <name evidence="1" type="ORF">TNIN_24581</name>
</gene>
<reference evidence="1" key="1">
    <citation type="submission" date="2020-08" db="EMBL/GenBank/DDBJ databases">
        <title>Multicomponent nature underlies the extraordinary mechanical properties of spider dragline silk.</title>
        <authorList>
            <person name="Kono N."/>
            <person name="Nakamura H."/>
            <person name="Mori M."/>
            <person name="Yoshida Y."/>
            <person name="Ohtoshi R."/>
            <person name="Malay A.D."/>
            <person name="Moran D.A.P."/>
            <person name="Tomita M."/>
            <person name="Numata K."/>
            <person name="Arakawa K."/>
        </authorList>
    </citation>
    <scope>NUCLEOTIDE SEQUENCE</scope>
</reference>
<name>A0A8X7BSN9_9ARAC</name>
<proteinExistence type="predicted"/>
<sequence length="116" mass="13222">MYLVFKDKGLIFREPLAMTFGRWSQTTGEALTASDSRVREISLDQIHNSPDKGEIELFTGTDFLSSAVLMECEKNACWYFWAILPRSTHLVKNWTPSIVEKMSSNTCQLREGKVKG</sequence>
<accession>A0A8X7BSN9</accession>